<reference evidence="3" key="1">
    <citation type="journal article" date="2019" name="Int. J. Syst. Evol. Microbiol.">
        <title>The Global Catalogue of Microorganisms (GCM) 10K type strain sequencing project: providing services to taxonomists for standard genome sequencing and annotation.</title>
        <authorList>
            <consortium name="The Broad Institute Genomics Platform"/>
            <consortium name="The Broad Institute Genome Sequencing Center for Infectious Disease"/>
            <person name="Wu L."/>
            <person name="Ma J."/>
        </authorList>
    </citation>
    <scope>NUCLEOTIDE SEQUENCE [LARGE SCALE GENOMIC DNA]</scope>
    <source>
        <strain evidence="3">JCM 18081</strain>
    </source>
</reference>
<feature type="domain" description="DUF397" evidence="1">
    <location>
        <begin position="28"/>
        <end position="46"/>
    </location>
</feature>
<evidence type="ECO:0000313" key="2">
    <source>
        <dbReference type="EMBL" id="GAA4819022.1"/>
    </source>
</evidence>
<protein>
    <recommendedName>
        <fullName evidence="1">DUF397 domain-containing protein</fullName>
    </recommendedName>
</protein>
<feature type="domain" description="DUF397" evidence="1">
    <location>
        <begin position="48"/>
        <end position="97"/>
    </location>
</feature>
<name>A0ABP9CTY8_9ACTN</name>
<dbReference type="Pfam" id="PF04149">
    <property type="entry name" value="DUF397"/>
    <property type="match status" value="3"/>
</dbReference>
<dbReference type="EMBL" id="BAABIG010000072">
    <property type="protein sequence ID" value="GAA4819022.1"/>
    <property type="molecule type" value="Genomic_DNA"/>
</dbReference>
<comment type="caution">
    <text evidence="2">The sequence shown here is derived from an EMBL/GenBank/DDBJ whole genome shotgun (WGS) entry which is preliminary data.</text>
</comment>
<sequence length="101" mass="10714">MNTAADLTWHKSSYSSNEGGNCIEVAYDWRKSSYSGSEGGNCVEVAYDWHRSSHSSSEGGNCVEVAAHPAAVHVRDSKNPGGGILTVAPATWAGFLGRHAF</sequence>
<gene>
    <name evidence="2" type="ORF">GCM10023220_59930</name>
</gene>
<dbReference type="RefSeq" id="WP_345623669.1">
    <property type="nucleotide sequence ID" value="NZ_BAABIG010000072.1"/>
</dbReference>
<dbReference type="InterPro" id="IPR007278">
    <property type="entry name" value="DUF397"/>
</dbReference>
<evidence type="ECO:0000259" key="1">
    <source>
        <dbReference type="Pfam" id="PF04149"/>
    </source>
</evidence>
<feature type="domain" description="DUF397" evidence="1">
    <location>
        <begin position="7"/>
        <end position="26"/>
    </location>
</feature>
<proteinExistence type="predicted"/>
<keyword evidence="3" id="KW-1185">Reference proteome</keyword>
<organism evidence="2 3">
    <name type="scientific">Streptomyces ziwulingensis</name>
    <dbReference type="NCBI Taxonomy" id="1045501"/>
    <lineage>
        <taxon>Bacteria</taxon>
        <taxon>Bacillati</taxon>
        <taxon>Actinomycetota</taxon>
        <taxon>Actinomycetes</taxon>
        <taxon>Kitasatosporales</taxon>
        <taxon>Streptomycetaceae</taxon>
        <taxon>Streptomyces</taxon>
    </lineage>
</organism>
<accession>A0ABP9CTY8</accession>
<dbReference type="Proteomes" id="UP001501265">
    <property type="component" value="Unassembled WGS sequence"/>
</dbReference>
<evidence type="ECO:0000313" key="3">
    <source>
        <dbReference type="Proteomes" id="UP001501265"/>
    </source>
</evidence>